<dbReference type="GO" id="GO:0000785">
    <property type="term" value="C:chromatin"/>
    <property type="evidence" value="ECO:0007669"/>
    <property type="project" value="TreeGrafter"/>
</dbReference>
<proteinExistence type="predicted"/>
<keyword evidence="2" id="KW-0808">Transferase</keyword>
<reference evidence="2" key="1">
    <citation type="submission" date="2019-10" db="EMBL/GenBank/DDBJ databases">
        <title>Bird 10,000 Genomes (B10K) Project - Family phase.</title>
        <authorList>
            <person name="Zhang G."/>
        </authorList>
    </citation>
    <scope>NUCLEOTIDE SEQUENCE</scope>
    <source>
        <strain evidence="2">B10K-DU-012-30</strain>
        <tissue evidence="2">Muscle</tissue>
    </source>
</reference>
<feature type="domain" description="N-acetyltransferase ESCO zinc-finger" evidence="1">
    <location>
        <begin position="3"/>
        <end position="32"/>
    </location>
</feature>
<dbReference type="Pfam" id="PF13878">
    <property type="entry name" value="zf-C2H2_3"/>
    <property type="match status" value="1"/>
</dbReference>
<evidence type="ECO:0000259" key="1">
    <source>
        <dbReference type="Pfam" id="PF13878"/>
    </source>
</evidence>
<dbReference type="EMBL" id="WEKY01053566">
    <property type="protein sequence ID" value="NWI46534.1"/>
    <property type="molecule type" value="Genomic_DNA"/>
</dbReference>
<keyword evidence="3" id="KW-1185">Reference proteome</keyword>
<dbReference type="GO" id="GO:0005634">
    <property type="term" value="C:nucleus"/>
    <property type="evidence" value="ECO:0007669"/>
    <property type="project" value="TreeGrafter"/>
</dbReference>
<dbReference type="PANTHER" id="PTHR45884">
    <property type="entry name" value="N-ACETYLTRANSFERASE ECO"/>
    <property type="match status" value="1"/>
</dbReference>
<name>A0A851BRW9_PICGY</name>
<gene>
    <name evidence="2" type="primary">Esco2</name>
    <name evidence="2" type="ORF">PICGYM_R14818</name>
</gene>
<evidence type="ECO:0000313" key="2">
    <source>
        <dbReference type="EMBL" id="NWI46534.1"/>
    </source>
</evidence>
<protein>
    <submittedName>
        <fullName evidence="2">ESCO2 acetyltransferase</fullName>
    </submittedName>
</protein>
<dbReference type="GO" id="GO:0061733">
    <property type="term" value="F:protein-lysine-acetyltransferase activity"/>
    <property type="evidence" value="ECO:0007669"/>
    <property type="project" value="TreeGrafter"/>
</dbReference>
<dbReference type="OrthoDB" id="428854at2759"/>
<dbReference type="GO" id="GO:0007064">
    <property type="term" value="P:mitotic sister chromatid cohesion"/>
    <property type="evidence" value="ECO:0007669"/>
    <property type="project" value="TreeGrafter"/>
</dbReference>
<dbReference type="PANTHER" id="PTHR45884:SF3">
    <property type="entry name" value="N-ACETYLTRANSFERASE ESCO2"/>
    <property type="match status" value="1"/>
</dbReference>
<accession>A0A851BRW9</accession>
<evidence type="ECO:0000313" key="3">
    <source>
        <dbReference type="Proteomes" id="UP000631391"/>
    </source>
</evidence>
<dbReference type="AlphaFoldDB" id="A0A851BRW9"/>
<organism evidence="2 3">
    <name type="scientific">Picathartes gymnocephalus</name>
    <name type="common">White-necked rockfowl</name>
    <dbReference type="NCBI Taxonomy" id="175131"/>
    <lineage>
        <taxon>Eukaryota</taxon>
        <taxon>Metazoa</taxon>
        <taxon>Chordata</taxon>
        <taxon>Craniata</taxon>
        <taxon>Vertebrata</taxon>
        <taxon>Euteleostomi</taxon>
        <taxon>Archelosauria</taxon>
        <taxon>Archosauria</taxon>
        <taxon>Dinosauria</taxon>
        <taxon>Saurischia</taxon>
        <taxon>Theropoda</taxon>
        <taxon>Coelurosauria</taxon>
        <taxon>Aves</taxon>
        <taxon>Neognathae</taxon>
        <taxon>Neoaves</taxon>
        <taxon>Telluraves</taxon>
        <taxon>Australaves</taxon>
        <taxon>Passeriformes</taxon>
        <taxon>Picathartidae</taxon>
        <taxon>Picathartes</taxon>
    </lineage>
</organism>
<dbReference type="Proteomes" id="UP000631391">
    <property type="component" value="Unassembled WGS sequence"/>
</dbReference>
<comment type="caution">
    <text evidence="2">The sequence shown here is derived from an EMBL/GenBank/DDBJ whole genome shotgun (WGS) entry which is preliminary data.</text>
</comment>
<dbReference type="InterPro" id="IPR028005">
    <property type="entry name" value="AcTrfase_ESCO_Znf_dom"/>
</dbReference>
<feature type="non-terminal residue" evidence="2">
    <location>
        <position position="1"/>
    </location>
</feature>
<feature type="non-terminal residue" evidence="2">
    <location>
        <position position="121"/>
    </location>
</feature>
<sequence length="121" mass="13293">EAGQQGALQCGSCGMLLAAGVAEDRLQHLRHHLRLRHALRFPGWKSERVVAEFWDGRIVLVLPGDPKYALSKAWAVLEQADAELGFPGPFPGQFPGNSRLYLFIHPRGAVIGCAEAQPIRQ</sequence>